<proteinExistence type="inferred from homology"/>
<keyword evidence="4" id="KW-1185">Reference proteome</keyword>
<dbReference type="InterPro" id="IPR052169">
    <property type="entry name" value="CW_Biosynth-Accessory"/>
</dbReference>
<name>A0A2T3ZCX1_TRIA4</name>
<evidence type="ECO:0000259" key="2">
    <source>
        <dbReference type="SMART" id="SM00854"/>
    </source>
</evidence>
<dbReference type="PANTHER" id="PTHR33393:SF11">
    <property type="entry name" value="POLYGLUTAMINE SYNTHESIS ACCESSORY PROTEIN RV0574C-RELATED"/>
    <property type="match status" value="1"/>
</dbReference>
<evidence type="ECO:0000256" key="1">
    <source>
        <dbReference type="ARBA" id="ARBA00005662"/>
    </source>
</evidence>
<sequence>MPISLTPRQPPSFRDKESELQMRIKEPFNVVAVGDIIQMMPFSNRNDSNIQALVQLMQNADITFANNENTIVDRLTFRGPIAHMEADKHVADDWRNMGIDMVTKANNHTFDCGDAGLVQNFEQLRRVGIEYVGTDYNTAEARLARFKTTPKGIVGFIGAYAETEDHSQLFGIPMKDPIVVTPAQLAQLKAMRDNILARRAEVKTPIEMPNADPEGSILVFGRQFRIQNASADADEEINSIKRRLQHHLESKGEITYRNNSVRLNVYHSVTAEQMQQLRSIAGVNTNDSSETLDAFDVHFRVGSNIGEYSFVMEPQDFRDILREVRTGKQFSDFLSVTIHWHQNRFSFQHYSFDHYPADYQIKFAREVIDNGADFFFGHGVHTLKGVEIYKGKPIFYGISNFVFQNSQFRSWRDDAAGRAPASLEGPTVGDGETNEMRWAWLDEPENREALLVSADYADGKLSRVLVYPADLGKTGRNGSMVGTPTKPTLEVANEILGRLCEYSEPFGTKITIEDGVGVVHVPSGV</sequence>
<organism evidence="3 4">
    <name type="scientific">Trichoderma asperellum (strain ATCC 204424 / CBS 433.97 / NBRC 101777)</name>
    <dbReference type="NCBI Taxonomy" id="1042311"/>
    <lineage>
        <taxon>Eukaryota</taxon>
        <taxon>Fungi</taxon>
        <taxon>Dikarya</taxon>
        <taxon>Ascomycota</taxon>
        <taxon>Pezizomycotina</taxon>
        <taxon>Sordariomycetes</taxon>
        <taxon>Hypocreomycetidae</taxon>
        <taxon>Hypocreales</taxon>
        <taxon>Hypocreaceae</taxon>
        <taxon>Trichoderma</taxon>
    </lineage>
</organism>
<dbReference type="InterPro" id="IPR029052">
    <property type="entry name" value="Metallo-depent_PP-like"/>
</dbReference>
<accession>A0A2T3ZCX1</accession>
<protein>
    <recommendedName>
        <fullName evidence="2">Capsule synthesis protein CapA domain-containing protein</fullName>
    </recommendedName>
</protein>
<reference evidence="3 4" key="1">
    <citation type="submission" date="2016-07" db="EMBL/GenBank/DDBJ databases">
        <title>Multiple horizontal gene transfer events from other fungi enriched the ability of initially mycotrophic Trichoderma (Ascomycota) to feed on dead plant biomass.</title>
        <authorList>
            <consortium name="DOE Joint Genome Institute"/>
            <person name="Aerts A."/>
            <person name="Atanasova L."/>
            <person name="Chenthamara K."/>
            <person name="Zhang J."/>
            <person name="Grujic M."/>
            <person name="Henrissat B."/>
            <person name="Kuo A."/>
            <person name="Salamov A."/>
            <person name="Lipzen A."/>
            <person name="Labutti K."/>
            <person name="Barry K."/>
            <person name="Miao Y."/>
            <person name="Rahimi M.J."/>
            <person name="Shen Q."/>
            <person name="Grigoriev I.V."/>
            <person name="Kubicek C.P."/>
            <person name="Druzhinina I.S."/>
        </authorList>
    </citation>
    <scope>NUCLEOTIDE SEQUENCE [LARGE SCALE GENOMIC DNA]</scope>
    <source>
        <strain evidence="3 4">CBS 433.97</strain>
    </source>
</reference>
<dbReference type="InterPro" id="IPR019079">
    <property type="entry name" value="Capsule_synth_CapA"/>
</dbReference>
<dbReference type="OrthoDB" id="189619at2759"/>
<dbReference type="AlphaFoldDB" id="A0A2T3ZCX1"/>
<comment type="similarity">
    <text evidence="1">Belongs to the CapA family.</text>
</comment>
<evidence type="ECO:0000313" key="3">
    <source>
        <dbReference type="EMBL" id="PTB42644.1"/>
    </source>
</evidence>
<dbReference type="Pfam" id="PF09587">
    <property type="entry name" value="PGA_cap"/>
    <property type="match status" value="1"/>
</dbReference>
<dbReference type="SUPFAM" id="SSF56300">
    <property type="entry name" value="Metallo-dependent phosphatases"/>
    <property type="match status" value="2"/>
</dbReference>
<gene>
    <name evidence="3" type="ORF">M441DRAFT_456834</name>
</gene>
<feature type="domain" description="Capsule synthesis protein CapA" evidence="2">
    <location>
        <begin position="29"/>
        <end position="405"/>
    </location>
</feature>
<dbReference type="Proteomes" id="UP000240493">
    <property type="component" value="Unassembled WGS sequence"/>
</dbReference>
<dbReference type="SMART" id="SM00854">
    <property type="entry name" value="PGA_cap"/>
    <property type="match status" value="1"/>
</dbReference>
<dbReference type="EMBL" id="KZ679260">
    <property type="protein sequence ID" value="PTB42644.1"/>
    <property type="molecule type" value="Genomic_DNA"/>
</dbReference>
<evidence type="ECO:0000313" key="4">
    <source>
        <dbReference type="Proteomes" id="UP000240493"/>
    </source>
</evidence>
<dbReference type="PANTHER" id="PTHR33393">
    <property type="entry name" value="POLYGLUTAMINE SYNTHESIS ACCESSORY PROTEIN RV0574C-RELATED"/>
    <property type="match status" value="1"/>
</dbReference>